<dbReference type="PROSITE" id="PS01124">
    <property type="entry name" value="HTH_ARAC_FAMILY_2"/>
    <property type="match status" value="1"/>
</dbReference>
<evidence type="ECO:0000313" key="5">
    <source>
        <dbReference type="EMBL" id="GAA4456021.1"/>
    </source>
</evidence>
<dbReference type="InterPro" id="IPR011051">
    <property type="entry name" value="RmlC_Cupin_sf"/>
</dbReference>
<keyword evidence="1" id="KW-0805">Transcription regulation</keyword>
<gene>
    <name evidence="5" type="ORF">GCM10023189_24640</name>
</gene>
<dbReference type="Proteomes" id="UP001501175">
    <property type="component" value="Unassembled WGS sequence"/>
</dbReference>
<evidence type="ECO:0000256" key="2">
    <source>
        <dbReference type="ARBA" id="ARBA00023125"/>
    </source>
</evidence>
<dbReference type="InterPro" id="IPR009057">
    <property type="entry name" value="Homeodomain-like_sf"/>
</dbReference>
<evidence type="ECO:0000256" key="3">
    <source>
        <dbReference type="ARBA" id="ARBA00023163"/>
    </source>
</evidence>
<evidence type="ECO:0000313" key="6">
    <source>
        <dbReference type="Proteomes" id="UP001501175"/>
    </source>
</evidence>
<protein>
    <submittedName>
        <fullName evidence="5">AraC family transcriptional regulator</fullName>
    </submittedName>
</protein>
<dbReference type="CDD" id="cd06976">
    <property type="entry name" value="cupin_MtlR-like_N"/>
    <property type="match status" value="1"/>
</dbReference>
<dbReference type="Gene3D" id="1.10.10.60">
    <property type="entry name" value="Homeodomain-like"/>
    <property type="match status" value="2"/>
</dbReference>
<dbReference type="SUPFAM" id="SSF51182">
    <property type="entry name" value="RmlC-like cupins"/>
    <property type="match status" value="1"/>
</dbReference>
<accession>A0ABP8MTU2</accession>
<organism evidence="5 6">
    <name type="scientific">Nibrella saemangeumensis</name>
    <dbReference type="NCBI Taxonomy" id="1084526"/>
    <lineage>
        <taxon>Bacteria</taxon>
        <taxon>Pseudomonadati</taxon>
        <taxon>Bacteroidota</taxon>
        <taxon>Cytophagia</taxon>
        <taxon>Cytophagales</taxon>
        <taxon>Spirosomataceae</taxon>
        <taxon>Nibrella</taxon>
    </lineage>
</organism>
<reference evidence="6" key="1">
    <citation type="journal article" date="2019" name="Int. J. Syst. Evol. Microbiol.">
        <title>The Global Catalogue of Microorganisms (GCM) 10K type strain sequencing project: providing services to taxonomists for standard genome sequencing and annotation.</title>
        <authorList>
            <consortium name="The Broad Institute Genomics Platform"/>
            <consortium name="The Broad Institute Genome Sequencing Center for Infectious Disease"/>
            <person name="Wu L."/>
            <person name="Ma J."/>
        </authorList>
    </citation>
    <scope>NUCLEOTIDE SEQUENCE [LARGE SCALE GENOMIC DNA]</scope>
    <source>
        <strain evidence="6">JCM 17927</strain>
    </source>
</reference>
<evidence type="ECO:0000259" key="4">
    <source>
        <dbReference type="PROSITE" id="PS01124"/>
    </source>
</evidence>
<proteinExistence type="predicted"/>
<sequence length="294" mass="33630">MKAAPVLLPVEAGQDHSFHIRWEKASFFNNPWHYHPELELTMVIGSQGLRFVGDSIEVFEPGDLILLGSQVPHFWRNHQPYYDNPQHEVAQAIILRFRPDVFGKEFLKLPEMTSIQQLFERARHGLSFGKKAIKEVQPLLERLVSAKGPERLALWLLIFQNLAGQADVRPLSKKKYGGQGLSEEGDRLTRVLDYIHRHISDPIALADVAQIACMNEAAFCRFFKAQTRKTFTQVLTEVRIAYACRLLLESTMSISQVALEAGFPNFSHFYHSFRLVMGEAPSVYRKRLRNLSLG</sequence>
<dbReference type="Gene3D" id="2.60.120.10">
    <property type="entry name" value="Jelly Rolls"/>
    <property type="match status" value="1"/>
</dbReference>
<dbReference type="SMART" id="SM00342">
    <property type="entry name" value="HTH_ARAC"/>
    <property type="match status" value="1"/>
</dbReference>
<dbReference type="PROSITE" id="PS00041">
    <property type="entry name" value="HTH_ARAC_FAMILY_1"/>
    <property type="match status" value="1"/>
</dbReference>
<name>A0ABP8MTU2_9BACT</name>
<dbReference type="RefSeq" id="WP_345243878.1">
    <property type="nucleotide sequence ID" value="NZ_BAABHD010000027.1"/>
</dbReference>
<dbReference type="PANTHER" id="PTHR43280">
    <property type="entry name" value="ARAC-FAMILY TRANSCRIPTIONAL REGULATOR"/>
    <property type="match status" value="1"/>
</dbReference>
<keyword evidence="3" id="KW-0804">Transcription</keyword>
<dbReference type="PANTHER" id="PTHR43280:SF27">
    <property type="entry name" value="TRANSCRIPTIONAL REGULATOR MTLR"/>
    <property type="match status" value="1"/>
</dbReference>
<keyword evidence="6" id="KW-1185">Reference proteome</keyword>
<dbReference type="InterPro" id="IPR014710">
    <property type="entry name" value="RmlC-like_jellyroll"/>
</dbReference>
<keyword evidence="2" id="KW-0238">DNA-binding</keyword>
<dbReference type="SUPFAM" id="SSF46689">
    <property type="entry name" value="Homeodomain-like"/>
    <property type="match status" value="2"/>
</dbReference>
<evidence type="ECO:0000256" key="1">
    <source>
        <dbReference type="ARBA" id="ARBA00023015"/>
    </source>
</evidence>
<dbReference type="EMBL" id="BAABHD010000027">
    <property type="protein sequence ID" value="GAA4456021.1"/>
    <property type="molecule type" value="Genomic_DNA"/>
</dbReference>
<dbReference type="Pfam" id="PF12833">
    <property type="entry name" value="HTH_18"/>
    <property type="match status" value="1"/>
</dbReference>
<dbReference type="InterPro" id="IPR018062">
    <property type="entry name" value="HTH_AraC-typ_CS"/>
</dbReference>
<feature type="domain" description="HTH araC/xylS-type" evidence="4">
    <location>
        <begin position="189"/>
        <end position="287"/>
    </location>
</feature>
<comment type="caution">
    <text evidence="5">The sequence shown here is derived from an EMBL/GenBank/DDBJ whole genome shotgun (WGS) entry which is preliminary data.</text>
</comment>
<dbReference type="InterPro" id="IPR018060">
    <property type="entry name" value="HTH_AraC"/>
</dbReference>